<protein>
    <submittedName>
        <fullName evidence="2">Uncharacterized protein</fullName>
    </submittedName>
</protein>
<dbReference type="RefSeq" id="WP_344457449.1">
    <property type="nucleotide sequence ID" value="NZ_BAAATZ010000036.1"/>
</dbReference>
<feature type="compositionally biased region" description="Acidic residues" evidence="1">
    <location>
        <begin position="91"/>
        <end position="100"/>
    </location>
</feature>
<proteinExistence type="predicted"/>
<sequence>MSNDALWQIRHRLRISAQFEWRPGEGDWVEHRATGLVMAWCPCGYTSGWVAKDALPPVEELRTEHPIPTLDDPMGTGRAAPPLIDPLDLSEQTEGDDDQGERDNCELCGGYTRLNRWRLCHGCAAGV</sequence>
<name>A0ABP6H8L7_9ACTN</name>
<accession>A0ABP6H8L7</accession>
<dbReference type="EMBL" id="BAAATZ010000036">
    <property type="protein sequence ID" value="GAA2737864.1"/>
    <property type="molecule type" value="Genomic_DNA"/>
</dbReference>
<gene>
    <name evidence="2" type="ORF">GCM10010439_69610</name>
</gene>
<evidence type="ECO:0000313" key="2">
    <source>
        <dbReference type="EMBL" id="GAA2737864.1"/>
    </source>
</evidence>
<organism evidence="2 3">
    <name type="scientific">Actinocorallia aurantiaca</name>
    <dbReference type="NCBI Taxonomy" id="46204"/>
    <lineage>
        <taxon>Bacteria</taxon>
        <taxon>Bacillati</taxon>
        <taxon>Actinomycetota</taxon>
        <taxon>Actinomycetes</taxon>
        <taxon>Streptosporangiales</taxon>
        <taxon>Thermomonosporaceae</taxon>
        <taxon>Actinocorallia</taxon>
    </lineage>
</organism>
<evidence type="ECO:0000256" key="1">
    <source>
        <dbReference type="SAM" id="MobiDB-lite"/>
    </source>
</evidence>
<feature type="region of interest" description="Disordered" evidence="1">
    <location>
        <begin position="65"/>
        <end position="102"/>
    </location>
</feature>
<dbReference type="Proteomes" id="UP001501842">
    <property type="component" value="Unassembled WGS sequence"/>
</dbReference>
<evidence type="ECO:0000313" key="3">
    <source>
        <dbReference type="Proteomes" id="UP001501842"/>
    </source>
</evidence>
<reference evidence="3" key="1">
    <citation type="journal article" date="2019" name="Int. J. Syst. Evol. Microbiol.">
        <title>The Global Catalogue of Microorganisms (GCM) 10K type strain sequencing project: providing services to taxonomists for standard genome sequencing and annotation.</title>
        <authorList>
            <consortium name="The Broad Institute Genomics Platform"/>
            <consortium name="The Broad Institute Genome Sequencing Center for Infectious Disease"/>
            <person name="Wu L."/>
            <person name="Ma J."/>
        </authorList>
    </citation>
    <scope>NUCLEOTIDE SEQUENCE [LARGE SCALE GENOMIC DNA]</scope>
    <source>
        <strain evidence="3">JCM 8201</strain>
    </source>
</reference>
<keyword evidence="3" id="KW-1185">Reference proteome</keyword>
<comment type="caution">
    <text evidence="2">The sequence shown here is derived from an EMBL/GenBank/DDBJ whole genome shotgun (WGS) entry which is preliminary data.</text>
</comment>